<feature type="transmembrane region" description="Helical" evidence="1">
    <location>
        <begin position="40"/>
        <end position="58"/>
    </location>
</feature>
<gene>
    <name evidence="2" type="ORF">CUN51_06715</name>
</gene>
<keyword evidence="1" id="KW-0472">Membrane</keyword>
<evidence type="ECO:0000256" key="1">
    <source>
        <dbReference type="SAM" id="Phobius"/>
    </source>
</evidence>
<feature type="transmembrane region" description="Helical" evidence="1">
    <location>
        <begin position="64"/>
        <end position="85"/>
    </location>
</feature>
<evidence type="ECO:0000313" key="2">
    <source>
        <dbReference type="EMBL" id="PJF30671.1"/>
    </source>
</evidence>
<name>A0A2M8NZG0_9CHLR</name>
<dbReference type="Proteomes" id="UP000228921">
    <property type="component" value="Unassembled WGS sequence"/>
</dbReference>
<comment type="caution">
    <text evidence="2">The sequence shown here is derived from an EMBL/GenBank/DDBJ whole genome shotgun (WGS) entry which is preliminary data.</text>
</comment>
<evidence type="ECO:0000313" key="3">
    <source>
        <dbReference type="Proteomes" id="UP000228921"/>
    </source>
</evidence>
<dbReference type="AlphaFoldDB" id="A0A2M8NZG0"/>
<dbReference type="EMBL" id="PGTK01000007">
    <property type="protein sequence ID" value="PJF30671.1"/>
    <property type="molecule type" value="Genomic_DNA"/>
</dbReference>
<organism evidence="2 3">
    <name type="scientific">Candidatus Thermofonsia Clade 1 bacterium</name>
    <dbReference type="NCBI Taxonomy" id="2364210"/>
    <lineage>
        <taxon>Bacteria</taxon>
        <taxon>Bacillati</taxon>
        <taxon>Chloroflexota</taxon>
        <taxon>Candidatus Thermofontia</taxon>
        <taxon>Candidatus Thermofonsia Clade 1</taxon>
    </lineage>
</organism>
<protein>
    <submittedName>
        <fullName evidence="2">Uncharacterized protein</fullName>
    </submittedName>
</protein>
<feature type="transmembrane region" description="Helical" evidence="1">
    <location>
        <begin position="133"/>
        <end position="151"/>
    </location>
</feature>
<sequence length="202" mass="22706">MLNYLLRRIQGDSAHNPIWQLELRRLQGGTEALIRYGRRAFLVAVLIAVVIIVGYHMQSSFFTLMILGFLVTLVLPFGADIAYLFRTIKGLGTERREGHWDLLRLTPLKPEAILAAKYGAIQLRMWRLLMLEMALRLFSILMIAATLLIVTSSERTAGLDVISWPTQFDRAQHYSNALSFRATVAHVGCDSAQPCHFGSCGT</sequence>
<accession>A0A2M8NZG0</accession>
<reference evidence="2 3" key="1">
    <citation type="submission" date="2017-11" db="EMBL/GenBank/DDBJ databases">
        <title>Evolution of Phototrophy in the Chloroflexi Phylum Driven by Horizontal Gene Transfer.</title>
        <authorList>
            <person name="Ward L.M."/>
            <person name="Hemp J."/>
            <person name="Shih P.M."/>
            <person name="Mcglynn S.E."/>
            <person name="Fischer W."/>
        </authorList>
    </citation>
    <scope>NUCLEOTIDE SEQUENCE [LARGE SCALE GENOMIC DNA]</scope>
    <source>
        <strain evidence="2">CP2_2F</strain>
    </source>
</reference>
<keyword evidence="1" id="KW-1133">Transmembrane helix</keyword>
<keyword evidence="1" id="KW-0812">Transmembrane</keyword>
<proteinExistence type="predicted"/>